<dbReference type="EMBL" id="SHMR01000001">
    <property type="protein sequence ID" value="RZH69638.1"/>
    <property type="molecule type" value="Genomic_DNA"/>
</dbReference>
<sequence length="79" mass="8470">MNSRSPYTCDTPGCTNWKAVFTPDGYVCEDCAAELATDYDAEPELVADGGIAWGDLSGFQRDILEVVAAIESADEDPYG</sequence>
<dbReference type="Proteomes" id="UP000292704">
    <property type="component" value="Unassembled WGS sequence"/>
</dbReference>
<dbReference type="AlphaFoldDB" id="A0A482Y018"/>
<feature type="non-terminal residue" evidence="1">
    <location>
        <position position="79"/>
    </location>
</feature>
<accession>A0A482Y018</accession>
<protein>
    <submittedName>
        <fullName evidence="1">PadR family transcriptional regulator</fullName>
    </submittedName>
</protein>
<organism evidence="1 2">
    <name type="scientific">Natrinema altunense</name>
    <dbReference type="NCBI Taxonomy" id="222984"/>
    <lineage>
        <taxon>Archaea</taxon>
        <taxon>Methanobacteriati</taxon>
        <taxon>Methanobacteriota</taxon>
        <taxon>Stenosarchaea group</taxon>
        <taxon>Halobacteria</taxon>
        <taxon>Halobacteriales</taxon>
        <taxon>Natrialbaceae</taxon>
        <taxon>Natrinema</taxon>
    </lineage>
</organism>
<gene>
    <name evidence="1" type="ORF">ELS17_00500</name>
</gene>
<reference evidence="1 2" key="1">
    <citation type="submission" date="2019-02" db="EMBL/GenBank/DDBJ databases">
        <title>Genome analysis provides insights into bioremediation potentialities and Haloocin production by Natrinema altunense strain 4.1R isolated from Chott Douz in Tunisian desert.</title>
        <authorList>
            <person name="Najjari A."/>
            <person name="Youssef N."/>
            <person name="Ben Dhia O."/>
            <person name="Ferjani R."/>
            <person name="El Hidri D."/>
            <person name="Ouzari H.I."/>
            <person name="Cherif A."/>
        </authorList>
    </citation>
    <scope>NUCLEOTIDE SEQUENCE [LARGE SCALE GENOMIC DNA]</scope>
    <source>
        <strain evidence="1 2">4.1R</strain>
    </source>
</reference>
<evidence type="ECO:0000313" key="1">
    <source>
        <dbReference type="EMBL" id="RZH69638.1"/>
    </source>
</evidence>
<proteinExistence type="predicted"/>
<name>A0A482Y018_9EURY</name>
<comment type="caution">
    <text evidence="1">The sequence shown here is derived from an EMBL/GenBank/DDBJ whole genome shotgun (WGS) entry which is preliminary data.</text>
</comment>
<evidence type="ECO:0000313" key="2">
    <source>
        <dbReference type="Proteomes" id="UP000292704"/>
    </source>
</evidence>